<protein>
    <recommendedName>
        <fullName evidence="5">Thaumatin-like protein</fullName>
    </recommendedName>
</protein>
<name>A0A816CBS9_9BILA</name>
<dbReference type="Proteomes" id="UP000663829">
    <property type="component" value="Unassembled WGS sequence"/>
</dbReference>
<dbReference type="PROSITE" id="PS51367">
    <property type="entry name" value="THAUMATIN_2"/>
    <property type="match status" value="1"/>
</dbReference>
<sequence>ENGGFELTSGQSKEIRVPDNWESGRIWPRTGCKDIDGRFICATGSCGAAADNFGMECKGIGRERPATIAEFTLSDHAGNDFYDLSNVDGHNI</sequence>
<evidence type="ECO:0000313" key="4">
    <source>
        <dbReference type="Proteomes" id="UP000663829"/>
    </source>
</evidence>
<proteinExistence type="predicted"/>
<dbReference type="AlphaFoldDB" id="A0A816CBS9"/>
<gene>
    <name evidence="2" type="ORF">GPM918_LOCUS43646</name>
    <name evidence="3" type="ORF">SRO942_LOCUS45193</name>
</gene>
<accession>A0A816CBS9</accession>
<evidence type="ECO:0008006" key="5">
    <source>
        <dbReference type="Google" id="ProtNLM"/>
    </source>
</evidence>
<dbReference type="EMBL" id="CAJNOQ010040272">
    <property type="protein sequence ID" value="CAF1619519.1"/>
    <property type="molecule type" value="Genomic_DNA"/>
</dbReference>
<dbReference type="SUPFAM" id="SSF49870">
    <property type="entry name" value="Osmotin, thaumatin-like protein"/>
    <property type="match status" value="1"/>
</dbReference>
<evidence type="ECO:0000256" key="1">
    <source>
        <dbReference type="PIRSR" id="PIRSR002703-1"/>
    </source>
</evidence>
<dbReference type="OrthoDB" id="430315at2759"/>
<dbReference type="Gene3D" id="2.60.110.10">
    <property type="entry name" value="Thaumatin"/>
    <property type="match status" value="1"/>
</dbReference>
<evidence type="ECO:0000313" key="3">
    <source>
        <dbReference type="EMBL" id="CAF4508529.1"/>
    </source>
</evidence>
<dbReference type="SMART" id="SM00205">
    <property type="entry name" value="THN"/>
    <property type="match status" value="1"/>
</dbReference>
<evidence type="ECO:0000313" key="2">
    <source>
        <dbReference type="EMBL" id="CAF1619519.1"/>
    </source>
</evidence>
<feature type="disulfide bond" evidence="1">
    <location>
        <begin position="32"/>
        <end position="41"/>
    </location>
</feature>
<dbReference type="InterPro" id="IPR001938">
    <property type="entry name" value="Thaumatin"/>
</dbReference>
<organism evidence="2 4">
    <name type="scientific">Didymodactylos carnosus</name>
    <dbReference type="NCBI Taxonomy" id="1234261"/>
    <lineage>
        <taxon>Eukaryota</taxon>
        <taxon>Metazoa</taxon>
        <taxon>Spiralia</taxon>
        <taxon>Gnathifera</taxon>
        <taxon>Rotifera</taxon>
        <taxon>Eurotatoria</taxon>
        <taxon>Bdelloidea</taxon>
        <taxon>Philodinida</taxon>
        <taxon>Philodinidae</taxon>
        <taxon>Didymodactylos</taxon>
    </lineage>
</organism>
<feature type="non-terminal residue" evidence="2">
    <location>
        <position position="1"/>
    </location>
</feature>
<dbReference type="EMBL" id="CAJOBC010107368">
    <property type="protein sequence ID" value="CAF4508529.1"/>
    <property type="molecule type" value="Genomic_DNA"/>
</dbReference>
<dbReference type="PIRSF" id="PIRSF002703">
    <property type="entry name" value="Thaumatin"/>
    <property type="match status" value="1"/>
</dbReference>
<feature type="disulfide bond" evidence="1">
    <location>
        <begin position="46"/>
        <end position="57"/>
    </location>
</feature>
<comment type="caution">
    <text evidence="2">The sequence shown here is derived from an EMBL/GenBank/DDBJ whole genome shotgun (WGS) entry which is preliminary data.</text>
</comment>
<feature type="non-terminal residue" evidence="2">
    <location>
        <position position="92"/>
    </location>
</feature>
<keyword evidence="4" id="KW-1185">Reference proteome</keyword>
<dbReference type="Pfam" id="PF00314">
    <property type="entry name" value="Thaumatin"/>
    <property type="match status" value="1"/>
</dbReference>
<reference evidence="2" key="1">
    <citation type="submission" date="2021-02" db="EMBL/GenBank/DDBJ databases">
        <authorList>
            <person name="Nowell W R."/>
        </authorList>
    </citation>
    <scope>NUCLEOTIDE SEQUENCE</scope>
</reference>
<dbReference type="Proteomes" id="UP000681722">
    <property type="component" value="Unassembled WGS sequence"/>
</dbReference>
<keyword evidence="1" id="KW-1015">Disulfide bond</keyword>
<dbReference type="PANTHER" id="PTHR31013">
    <property type="entry name" value="THAUMATIN FAMILY PROTEIN-RELATED"/>
    <property type="match status" value="1"/>
</dbReference>
<dbReference type="PANTHER" id="PTHR31013:SF12">
    <property type="entry name" value="PATHOGENESIS-RELATED PROTEIN 5-LIKE"/>
    <property type="match status" value="1"/>
</dbReference>
<dbReference type="InterPro" id="IPR037176">
    <property type="entry name" value="Osmotin/thaumatin-like_sf"/>
</dbReference>